<proteinExistence type="predicted"/>
<dbReference type="InParanoid" id="A0A1V8SUT3"/>
<dbReference type="InterPro" id="IPR011008">
    <property type="entry name" value="Dimeric_a/b-barrel"/>
</dbReference>
<accession>A0A1V8SUT3</accession>
<dbReference type="STRING" id="1507870.A0A1V8SUT3"/>
<dbReference type="InterPro" id="IPR051807">
    <property type="entry name" value="Sec-metab_biosynth-assoc"/>
</dbReference>
<dbReference type="Proteomes" id="UP000192596">
    <property type="component" value="Unassembled WGS sequence"/>
</dbReference>
<organism evidence="2 3">
    <name type="scientific">Cryoendolithus antarcticus</name>
    <dbReference type="NCBI Taxonomy" id="1507870"/>
    <lineage>
        <taxon>Eukaryota</taxon>
        <taxon>Fungi</taxon>
        <taxon>Dikarya</taxon>
        <taxon>Ascomycota</taxon>
        <taxon>Pezizomycotina</taxon>
        <taxon>Dothideomycetes</taxon>
        <taxon>Dothideomycetidae</taxon>
        <taxon>Cladosporiales</taxon>
        <taxon>Cladosporiaceae</taxon>
        <taxon>Cryoendolithus</taxon>
    </lineage>
</organism>
<reference evidence="3" key="1">
    <citation type="submission" date="2017-03" db="EMBL/GenBank/DDBJ databases">
        <title>Genomes of endolithic fungi from Antarctica.</title>
        <authorList>
            <person name="Coleine C."/>
            <person name="Masonjones S."/>
            <person name="Stajich J.E."/>
        </authorList>
    </citation>
    <scope>NUCLEOTIDE SEQUENCE [LARGE SCALE GENOMIC DNA]</scope>
    <source>
        <strain evidence="3">CCFEE 5527</strain>
    </source>
</reference>
<dbReference type="PANTHER" id="PTHR33606:SF3">
    <property type="entry name" value="PROTEIN YCII"/>
    <property type="match status" value="1"/>
</dbReference>
<protein>
    <recommendedName>
        <fullName evidence="1">YCII-related domain-containing protein</fullName>
    </recommendedName>
</protein>
<dbReference type="SUPFAM" id="SSF54909">
    <property type="entry name" value="Dimeric alpha+beta barrel"/>
    <property type="match status" value="1"/>
</dbReference>
<dbReference type="AlphaFoldDB" id="A0A1V8SUT3"/>
<comment type="caution">
    <text evidence="2">The sequence shown here is derived from an EMBL/GenBank/DDBJ whole genome shotgun (WGS) entry which is preliminary data.</text>
</comment>
<feature type="domain" description="YCII-related" evidence="1">
    <location>
        <begin position="6"/>
        <end position="91"/>
    </location>
</feature>
<dbReference type="InterPro" id="IPR005545">
    <property type="entry name" value="YCII"/>
</dbReference>
<dbReference type="EMBL" id="NAJO01000026">
    <property type="protein sequence ID" value="OQO02923.1"/>
    <property type="molecule type" value="Genomic_DNA"/>
</dbReference>
<keyword evidence="3" id="KW-1185">Reference proteome</keyword>
<dbReference type="PANTHER" id="PTHR33606">
    <property type="entry name" value="PROTEIN YCII"/>
    <property type="match status" value="1"/>
</dbReference>
<gene>
    <name evidence="2" type="ORF">B0A48_11206</name>
</gene>
<evidence type="ECO:0000259" key="1">
    <source>
        <dbReference type="Pfam" id="PF03795"/>
    </source>
</evidence>
<name>A0A1V8SUT3_9PEZI</name>
<dbReference type="OrthoDB" id="5519740at2759"/>
<dbReference type="Gene3D" id="3.30.70.1060">
    <property type="entry name" value="Dimeric alpha+beta barrel"/>
    <property type="match status" value="1"/>
</dbReference>
<evidence type="ECO:0000313" key="3">
    <source>
        <dbReference type="Proteomes" id="UP000192596"/>
    </source>
</evidence>
<evidence type="ECO:0000313" key="2">
    <source>
        <dbReference type="EMBL" id="OQO02923.1"/>
    </source>
</evidence>
<dbReference type="Pfam" id="PF03795">
    <property type="entry name" value="YCII"/>
    <property type="match status" value="1"/>
</dbReference>
<sequence>MAKHEWMVILKDKPNSLAKRMEVRPEHLKNVLEQEKAGFWLLGGASLDEPVQEGQGPKINGSVMLALSETREEVIEKLKQDVYWTKGVWDVEGIHIFPFKSAIRSGL</sequence>